<dbReference type="InterPro" id="IPR020449">
    <property type="entry name" value="Tscrpt_reg_AraC-type_HTH"/>
</dbReference>
<organism evidence="7 8">
    <name type="scientific">Paenibacillus silagei</name>
    <dbReference type="NCBI Taxonomy" id="1670801"/>
    <lineage>
        <taxon>Bacteria</taxon>
        <taxon>Bacillati</taxon>
        <taxon>Bacillota</taxon>
        <taxon>Bacilli</taxon>
        <taxon>Bacillales</taxon>
        <taxon>Paenibacillaceae</taxon>
        <taxon>Paenibacillus</taxon>
    </lineage>
</organism>
<dbReference type="Gene3D" id="3.40.50.2300">
    <property type="match status" value="1"/>
</dbReference>
<evidence type="ECO:0000313" key="8">
    <source>
        <dbReference type="Proteomes" id="UP000773462"/>
    </source>
</evidence>
<dbReference type="PANTHER" id="PTHR43280">
    <property type="entry name" value="ARAC-FAMILY TRANSCRIPTIONAL REGULATOR"/>
    <property type="match status" value="1"/>
</dbReference>
<gene>
    <name evidence="7" type="ORF">J2Z70_003090</name>
</gene>
<dbReference type="CDD" id="cd17536">
    <property type="entry name" value="REC_YesN-like"/>
    <property type="match status" value="1"/>
</dbReference>
<evidence type="ECO:0000259" key="6">
    <source>
        <dbReference type="PROSITE" id="PS50110"/>
    </source>
</evidence>
<dbReference type="PANTHER" id="PTHR43280:SF2">
    <property type="entry name" value="HTH-TYPE TRANSCRIPTIONAL REGULATOR EXSA"/>
    <property type="match status" value="1"/>
</dbReference>
<keyword evidence="4" id="KW-0597">Phosphoprotein</keyword>
<accession>A0ABS4NSA1</accession>
<keyword evidence="3" id="KW-0804">Transcription</keyword>
<evidence type="ECO:0000256" key="3">
    <source>
        <dbReference type="ARBA" id="ARBA00023163"/>
    </source>
</evidence>
<name>A0ABS4NSA1_9BACL</name>
<dbReference type="Pfam" id="PF12833">
    <property type="entry name" value="HTH_18"/>
    <property type="match status" value="1"/>
</dbReference>
<dbReference type="SMART" id="SM00448">
    <property type="entry name" value="REC"/>
    <property type="match status" value="1"/>
</dbReference>
<dbReference type="InterPro" id="IPR009057">
    <property type="entry name" value="Homeodomain-like_sf"/>
</dbReference>
<dbReference type="SMART" id="SM00342">
    <property type="entry name" value="HTH_ARAC"/>
    <property type="match status" value="1"/>
</dbReference>
<feature type="modified residue" description="4-aspartylphosphate" evidence="4">
    <location>
        <position position="54"/>
    </location>
</feature>
<proteinExistence type="predicted"/>
<keyword evidence="1" id="KW-0805">Transcription regulation</keyword>
<dbReference type="EMBL" id="JAGGLV010000009">
    <property type="protein sequence ID" value="MBP2112936.1"/>
    <property type="molecule type" value="Genomic_DNA"/>
</dbReference>
<keyword evidence="8" id="KW-1185">Reference proteome</keyword>
<evidence type="ECO:0000259" key="5">
    <source>
        <dbReference type="PROSITE" id="PS01124"/>
    </source>
</evidence>
<protein>
    <submittedName>
        <fullName evidence="7">Two-component system response regulator YesN</fullName>
    </submittedName>
</protein>
<sequence length="517" mass="60237">MYRILIVDDERIEREGIQHLIREHHPGLETFLAENGEIALEILGKHKIDILITDIKMPFMDGLELSEKVSSLGLDIEMIIFSAYHEFEYARRALRTNISNYLLKPVHIPEFLSVVSEAVQACEDKAAEKMRNEQLVEGYNRGLLYEKEKMLLDSLNGVKINTEAWMSPELLEYVQHMHWLHMILVDCRRKFFDIHNDEFIRLLHDNLSYAFDYVNLSEHQSMLFVKHPRPIPKETLRMLGDGIIRAAAGSLDLNVGLVIGRAVNQPAQLYDAYTEMEQMLEFKFFMDEYTLLFADEPFEQAGFDEIELNPILDKVYQCLEYNDFTGAKYSIELLFTYLRTKGQFSSLYTKFICSEIMKKVVTRERDHEPAEMNHYLDQIHKTVSLQDLKDHMFAILSLMETGSGVSPKKAANLKLIRTITDVIDKEYDQDLSLEGIAERVYLTPSYLSYLFKKETGQSLIRYITQVRMDKAVELLNTTNMKIVDIYKKLGYRSSTYFIQTFRNYHGVTPARFREGSP</sequence>
<dbReference type="RefSeq" id="WP_209874403.1">
    <property type="nucleotide sequence ID" value="NZ_JAGGLV010000009.1"/>
</dbReference>
<dbReference type="SUPFAM" id="SSF46689">
    <property type="entry name" value="Homeodomain-like"/>
    <property type="match status" value="2"/>
</dbReference>
<evidence type="ECO:0000256" key="2">
    <source>
        <dbReference type="ARBA" id="ARBA00023125"/>
    </source>
</evidence>
<dbReference type="Pfam" id="PF00072">
    <property type="entry name" value="Response_reg"/>
    <property type="match status" value="1"/>
</dbReference>
<keyword evidence="2" id="KW-0238">DNA-binding</keyword>
<dbReference type="PROSITE" id="PS50110">
    <property type="entry name" value="RESPONSE_REGULATORY"/>
    <property type="match status" value="1"/>
</dbReference>
<dbReference type="InterPro" id="IPR018060">
    <property type="entry name" value="HTH_AraC"/>
</dbReference>
<dbReference type="InterPro" id="IPR001789">
    <property type="entry name" value="Sig_transdc_resp-reg_receiver"/>
</dbReference>
<reference evidence="7 8" key="1">
    <citation type="submission" date="2021-03" db="EMBL/GenBank/DDBJ databases">
        <title>Genomic Encyclopedia of Type Strains, Phase IV (KMG-IV): sequencing the most valuable type-strain genomes for metagenomic binning, comparative biology and taxonomic classification.</title>
        <authorList>
            <person name="Goeker M."/>
        </authorList>
    </citation>
    <scope>NUCLEOTIDE SEQUENCE [LARGE SCALE GENOMIC DNA]</scope>
    <source>
        <strain evidence="7 8">DSM 101953</strain>
    </source>
</reference>
<feature type="domain" description="Response regulatory" evidence="6">
    <location>
        <begin position="3"/>
        <end position="119"/>
    </location>
</feature>
<evidence type="ECO:0000256" key="4">
    <source>
        <dbReference type="PROSITE-ProRule" id="PRU00169"/>
    </source>
</evidence>
<dbReference type="SUPFAM" id="SSF52172">
    <property type="entry name" value="CheY-like"/>
    <property type="match status" value="1"/>
</dbReference>
<feature type="domain" description="HTH araC/xylS-type" evidence="5">
    <location>
        <begin position="417"/>
        <end position="515"/>
    </location>
</feature>
<dbReference type="Proteomes" id="UP000773462">
    <property type="component" value="Unassembled WGS sequence"/>
</dbReference>
<dbReference type="PROSITE" id="PS01124">
    <property type="entry name" value="HTH_ARAC_FAMILY_2"/>
    <property type="match status" value="1"/>
</dbReference>
<dbReference type="PRINTS" id="PR00032">
    <property type="entry name" value="HTHARAC"/>
</dbReference>
<evidence type="ECO:0000256" key="1">
    <source>
        <dbReference type="ARBA" id="ARBA00023015"/>
    </source>
</evidence>
<dbReference type="InterPro" id="IPR011006">
    <property type="entry name" value="CheY-like_superfamily"/>
</dbReference>
<comment type="caution">
    <text evidence="7">The sequence shown here is derived from an EMBL/GenBank/DDBJ whole genome shotgun (WGS) entry which is preliminary data.</text>
</comment>
<evidence type="ECO:0000313" key="7">
    <source>
        <dbReference type="EMBL" id="MBP2112936.1"/>
    </source>
</evidence>
<dbReference type="Gene3D" id="1.10.10.60">
    <property type="entry name" value="Homeodomain-like"/>
    <property type="match status" value="2"/>
</dbReference>